<dbReference type="RefSeq" id="WP_141602547.1">
    <property type="nucleotide sequence ID" value="NZ_JARMSB010000032.1"/>
</dbReference>
<dbReference type="OrthoDB" id="268235at2"/>
<reference evidence="1 2" key="1">
    <citation type="submission" date="2019-06" db="EMBL/GenBank/DDBJ databases">
        <title>Genome sequence of Ureibacillus terrenus.</title>
        <authorList>
            <person name="Maclea K.S."/>
            <person name="Simoes M."/>
        </authorList>
    </citation>
    <scope>NUCLEOTIDE SEQUENCE [LARGE SCALE GENOMIC DNA]</scope>
    <source>
        <strain evidence="1 2">ATCC BAA-384</strain>
    </source>
</reference>
<organism evidence="1 2">
    <name type="scientific">Ureibacillus terrenus</name>
    <dbReference type="NCBI Taxonomy" id="118246"/>
    <lineage>
        <taxon>Bacteria</taxon>
        <taxon>Bacillati</taxon>
        <taxon>Bacillota</taxon>
        <taxon>Bacilli</taxon>
        <taxon>Bacillales</taxon>
        <taxon>Caryophanaceae</taxon>
        <taxon>Ureibacillus</taxon>
    </lineage>
</organism>
<sequence length="154" mass="18184">MNSGDKVEYWRLAENPAGSTYRRLMKVLCDHSDLFYFVTRKELKYDKEVIEQFRPYMKETYKTKKWANTITKGPAATVYVIEANKDTCKLLQQLSDNLYGWVAPRLPEDLTFIKNNFAWFTCTTHEEFGEFSFRSDHCKSLIQQIEGLKIEKVD</sequence>
<evidence type="ECO:0000313" key="2">
    <source>
        <dbReference type="Proteomes" id="UP000315753"/>
    </source>
</evidence>
<accession>A0A540V188</accession>
<comment type="caution">
    <text evidence="1">The sequence shown here is derived from an EMBL/GenBank/DDBJ whole genome shotgun (WGS) entry which is preliminary data.</text>
</comment>
<dbReference type="Proteomes" id="UP000315753">
    <property type="component" value="Unassembled WGS sequence"/>
</dbReference>
<evidence type="ECO:0000313" key="1">
    <source>
        <dbReference type="EMBL" id="TQE90522.1"/>
    </source>
</evidence>
<dbReference type="EMBL" id="VIGD01000011">
    <property type="protein sequence ID" value="TQE90522.1"/>
    <property type="molecule type" value="Genomic_DNA"/>
</dbReference>
<dbReference type="AlphaFoldDB" id="A0A540V188"/>
<keyword evidence="2" id="KW-1185">Reference proteome</keyword>
<protein>
    <submittedName>
        <fullName evidence="1">Uncharacterized protein</fullName>
    </submittedName>
</protein>
<gene>
    <name evidence="1" type="ORF">FKZ59_09625</name>
</gene>
<name>A0A540V188_9BACL</name>
<proteinExistence type="predicted"/>